<dbReference type="EMBL" id="JASPKZ010000956">
    <property type="protein sequence ID" value="KAJ9598854.1"/>
    <property type="molecule type" value="Genomic_DNA"/>
</dbReference>
<reference evidence="1" key="2">
    <citation type="submission" date="2023-05" db="EMBL/GenBank/DDBJ databases">
        <authorList>
            <person name="Fouks B."/>
        </authorList>
    </citation>
    <scope>NUCLEOTIDE SEQUENCE</scope>
    <source>
        <strain evidence="1">Stay&amp;Tobe</strain>
        <tissue evidence="1">Testes</tissue>
    </source>
</reference>
<name>A0AAD8AGP9_DIPPU</name>
<evidence type="ECO:0000313" key="1">
    <source>
        <dbReference type="EMBL" id="KAJ9598854.1"/>
    </source>
</evidence>
<sequence length="61" mass="6789">LIDGPHDGNWSPVCKIPSNLSQSIVHVDFLRPIGFLRLFLAGRPPRFAIVSLLSRIINPNI</sequence>
<organism evidence="1 2">
    <name type="scientific">Diploptera punctata</name>
    <name type="common">Pacific beetle cockroach</name>
    <dbReference type="NCBI Taxonomy" id="6984"/>
    <lineage>
        <taxon>Eukaryota</taxon>
        <taxon>Metazoa</taxon>
        <taxon>Ecdysozoa</taxon>
        <taxon>Arthropoda</taxon>
        <taxon>Hexapoda</taxon>
        <taxon>Insecta</taxon>
        <taxon>Pterygota</taxon>
        <taxon>Neoptera</taxon>
        <taxon>Polyneoptera</taxon>
        <taxon>Dictyoptera</taxon>
        <taxon>Blattodea</taxon>
        <taxon>Blaberoidea</taxon>
        <taxon>Blaberidae</taxon>
        <taxon>Diplopterinae</taxon>
        <taxon>Diploptera</taxon>
    </lineage>
</organism>
<evidence type="ECO:0000313" key="2">
    <source>
        <dbReference type="Proteomes" id="UP001233999"/>
    </source>
</evidence>
<reference evidence="1" key="1">
    <citation type="journal article" date="2023" name="IScience">
        <title>Live-bearing cockroach genome reveals convergent evolutionary mechanisms linked to viviparity in insects and beyond.</title>
        <authorList>
            <person name="Fouks B."/>
            <person name="Harrison M.C."/>
            <person name="Mikhailova A.A."/>
            <person name="Marchal E."/>
            <person name="English S."/>
            <person name="Carruthers M."/>
            <person name="Jennings E.C."/>
            <person name="Chiamaka E.L."/>
            <person name="Frigard R.A."/>
            <person name="Pippel M."/>
            <person name="Attardo G.M."/>
            <person name="Benoit J.B."/>
            <person name="Bornberg-Bauer E."/>
            <person name="Tobe S.S."/>
        </authorList>
    </citation>
    <scope>NUCLEOTIDE SEQUENCE</scope>
    <source>
        <strain evidence="1">Stay&amp;Tobe</strain>
    </source>
</reference>
<dbReference type="AlphaFoldDB" id="A0AAD8AGP9"/>
<protein>
    <submittedName>
        <fullName evidence="1">Uncharacterized protein</fullName>
    </submittedName>
</protein>
<feature type="non-terminal residue" evidence="1">
    <location>
        <position position="61"/>
    </location>
</feature>
<proteinExistence type="predicted"/>
<dbReference type="Proteomes" id="UP001233999">
    <property type="component" value="Unassembled WGS sequence"/>
</dbReference>
<feature type="non-terminal residue" evidence="1">
    <location>
        <position position="1"/>
    </location>
</feature>
<comment type="caution">
    <text evidence="1">The sequence shown here is derived from an EMBL/GenBank/DDBJ whole genome shotgun (WGS) entry which is preliminary data.</text>
</comment>
<gene>
    <name evidence="1" type="ORF">L9F63_026611</name>
</gene>
<keyword evidence="2" id="KW-1185">Reference proteome</keyword>
<accession>A0AAD8AGP9</accession>